<dbReference type="KEGG" id="trr:M419DRAFT_89022"/>
<dbReference type="GO" id="GO:0005506">
    <property type="term" value="F:iron ion binding"/>
    <property type="evidence" value="ECO:0007669"/>
    <property type="project" value="InterPro"/>
</dbReference>
<dbReference type="InterPro" id="IPR017972">
    <property type="entry name" value="Cyt_P450_CS"/>
</dbReference>
<dbReference type="PRINTS" id="PR00385">
    <property type="entry name" value="P450"/>
</dbReference>
<dbReference type="GO" id="GO:0004497">
    <property type="term" value="F:monooxygenase activity"/>
    <property type="evidence" value="ECO:0007669"/>
    <property type="project" value="UniProtKB-KW"/>
</dbReference>
<dbReference type="SUPFAM" id="SSF48264">
    <property type="entry name" value="Cytochrome P450"/>
    <property type="match status" value="1"/>
</dbReference>
<dbReference type="GO" id="GO:0016705">
    <property type="term" value="F:oxidoreductase activity, acting on paired donors, with incorporation or reduction of molecular oxygen"/>
    <property type="evidence" value="ECO:0007669"/>
    <property type="project" value="InterPro"/>
</dbReference>
<evidence type="ECO:0000256" key="1">
    <source>
        <dbReference type="ARBA" id="ARBA00001971"/>
    </source>
</evidence>
<dbReference type="PRINTS" id="PR00463">
    <property type="entry name" value="EP450I"/>
</dbReference>
<evidence type="ECO:0000256" key="7">
    <source>
        <dbReference type="RuleBase" id="RU000461"/>
    </source>
</evidence>
<keyword evidence="7" id="KW-0560">Oxidoreductase</keyword>
<dbReference type="InterPro" id="IPR001128">
    <property type="entry name" value="Cyt_P450"/>
</dbReference>
<dbReference type="HOGENOM" id="CLU_025001_1_0_1"/>
<accession>A0A024RZ93</accession>
<dbReference type="Proteomes" id="UP000024376">
    <property type="component" value="Unassembled WGS sequence"/>
</dbReference>
<keyword evidence="8" id="KW-1133">Transmembrane helix</keyword>
<feature type="binding site" description="axial binding residue" evidence="6">
    <location>
        <position position="524"/>
    </location>
    <ligand>
        <name>heme</name>
        <dbReference type="ChEBI" id="CHEBI:30413"/>
    </ligand>
    <ligandPart>
        <name>Fe</name>
        <dbReference type="ChEBI" id="CHEBI:18248"/>
    </ligandPart>
</feature>
<evidence type="ECO:0000256" key="8">
    <source>
        <dbReference type="SAM" id="Phobius"/>
    </source>
</evidence>
<proteinExistence type="inferred from homology"/>
<dbReference type="PANTHER" id="PTHR24305:SF232">
    <property type="entry name" value="P450, PUTATIVE (EUROFUNG)-RELATED"/>
    <property type="match status" value="1"/>
</dbReference>
<organism evidence="9 10">
    <name type="scientific">Hypocrea jecorina (strain ATCC 56765 / BCRC 32924 / NRRL 11460 / Rut C-30)</name>
    <name type="common">Trichoderma reesei</name>
    <dbReference type="NCBI Taxonomy" id="1344414"/>
    <lineage>
        <taxon>Eukaryota</taxon>
        <taxon>Fungi</taxon>
        <taxon>Dikarya</taxon>
        <taxon>Ascomycota</taxon>
        <taxon>Pezizomycotina</taxon>
        <taxon>Sordariomycetes</taxon>
        <taxon>Hypocreomycetidae</taxon>
        <taxon>Hypocreales</taxon>
        <taxon>Hypocreaceae</taxon>
        <taxon>Trichoderma</taxon>
    </lineage>
</organism>
<evidence type="ECO:0000256" key="3">
    <source>
        <dbReference type="ARBA" id="ARBA00022617"/>
    </source>
</evidence>
<feature type="transmembrane region" description="Helical" evidence="8">
    <location>
        <begin position="12"/>
        <end position="34"/>
    </location>
</feature>
<dbReference type="InterPro" id="IPR050121">
    <property type="entry name" value="Cytochrome_P450_monoxygenase"/>
</dbReference>
<sequence length="577" mass="64716">MKLPGLDFEISPLLALGLGLGIVIYITYSLYLAALPKPIPGIPYNQESAKSIWGDIPLLAEARYRRRWAWAQPREHGAPLSQIFIFPFRTPTVVVSDYREVVDILARRAREFDRGTRTKECIGFVAPAFHFTMETSDPRFKSNKKLIRDLMTPKFLNNVSAPRIYDKALALVTLWKLKSSKAHGRPFLATEDLYSATLDMICVAAFGMENAKSALQQAISHVQSTYPTIPTEHEEAPADFPIPPTIPELDALFDGPKMVSIAQSSPFPGISQFLALLTPEHARAHWNRKTLIMGQIDKSLQRLLQSGSDGCESALDQLLLQEMNAAKKADRLPDYYSPAIRDEILGYLVAGHDTSAATLSWWVKYMAAHQPVQARLRDALRQAHFEAYRDSRLPTMKEICDSPVPYLDAVIEETLRCAAVAALIVRTSTCDTQILGYHIPKGTDVLLALAGPSVTEPALHVRESDRSPESQECKDQVPYWGDDVSEFKPERWLKQVKNADGGDEEVFDPYAGPTLAFSAGPRQCFGKRLAYMKLRTVMTLLMWNFEFQPLHEELNTPELIEILVNLPEDCYVKLAKA</sequence>
<dbReference type="EMBL" id="KI911163">
    <property type="protein sequence ID" value="ETR98383.1"/>
    <property type="molecule type" value="Genomic_DNA"/>
</dbReference>
<reference evidence="10" key="1">
    <citation type="journal article" date="2013" name="Ind. Biotechnol.">
        <title>Comparative genomics analysis of Trichoderma reesei strains.</title>
        <authorList>
            <person name="Koike H."/>
            <person name="Aerts A."/>
            <person name="LaButti K."/>
            <person name="Grigoriev I.V."/>
            <person name="Baker S.E."/>
        </authorList>
    </citation>
    <scope>NUCLEOTIDE SEQUENCE [LARGE SCALE GENOMIC DNA]</scope>
    <source>
        <strain evidence="10">ATCC 56765 / BCRC 32924 / NRRL 11460 / Rut C-30</strain>
    </source>
</reference>
<dbReference type="Gene3D" id="1.10.630.10">
    <property type="entry name" value="Cytochrome P450"/>
    <property type="match status" value="1"/>
</dbReference>
<protein>
    <submittedName>
        <fullName evidence="9">Cytochrome P450 monooxygenase</fullName>
    </submittedName>
</protein>
<dbReference type="OrthoDB" id="1470350at2759"/>
<keyword evidence="4 6" id="KW-0479">Metal-binding</keyword>
<evidence type="ECO:0000256" key="5">
    <source>
        <dbReference type="ARBA" id="ARBA00023004"/>
    </source>
</evidence>
<evidence type="ECO:0000256" key="2">
    <source>
        <dbReference type="ARBA" id="ARBA00010617"/>
    </source>
</evidence>
<dbReference type="GO" id="GO:0020037">
    <property type="term" value="F:heme binding"/>
    <property type="evidence" value="ECO:0007669"/>
    <property type="project" value="InterPro"/>
</dbReference>
<keyword evidence="7 9" id="KW-0503">Monooxygenase</keyword>
<dbReference type="InterPro" id="IPR002401">
    <property type="entry name" value="Cyt_P450_E_grp-I"/>
</dbReference>
<dbReference type="InterPro" id="IPR036396">
    <property type="entry name" value="Cyt_P450_sf"/>
</dbReference>
<keyword evidence="5 6" id="KW-0408">Iron</keyword>
<keyword evidence="3 6" id="KW-0349">Heme</keyword>
<comment type="cofactor">
    <cofactor evidence="1 6">
        <name>heme</name>
        <dbReference type="ChEBI" id="CHEBI:30413"/>
    </cofactor>
</comment>
<dbReference type="AlphaFoldDB" id="A0A024RZ93"/>
<gene>
    <name evidence="9" type="ORF">M419DRAFT_89022</name>
</gene>
<evidence type="ECO:0000256" key="6">
    <source>
        <dbReference type="PIRSR" id="PIRSR602401-1"/>
    </source>
</evidence>
<keyword evidence="8" id="KW-0812">Transmembrane</keyword>
<keyword evidence="8" id="KW-0472">Membrane</keyword>
<dbReference type="PROSITE" id="PS00086">
    <property type="entry name" value="CYTOCHROME_P450"/>
    <property type="match status" value="1"/>
</dbReference>
<evidence type="ECO:0000313" key="10">
    <source>
        <dbReference type="Proteomes" id="UP000024376"/>
    </source>
</evidence>
<dbReference type="Pfam" id="PF00067">
    <property type="entry name" value="p450"/>
    <property type="match status" value="2"/>
</dbReference>
<evidence type="ECO:0000256" key="4">
    <source>
        <dbReference type="ARBA" id="ARBA00022723"/>
    </source>
</evidence>
<dbReference type="PANTHER" id="PTHR24305">
    <property type="entry name" value="CYTOCHROME P450"/>
    <property type="match status" value="1"/>
</dbReference>
<evidence type="ECO:0000313" key="9">
    <source>
        <dbReference type="EMBL" id="ETR98383.1"/>
    </source>
</evidence>
<name>A0A024RZ93_HYPJR</name>
<comment type="similarity">
    <text evidence="2 7">Belongs to the cytochrome P450 family.</text>
</comment>